<keyword evidence="2" id="KW-1185">Reference proteome</keyword>
<dbReference type="InterPro" id="IPR036412">
    <property type="entry name" value="HAD-like_sf"/>
</dbReference>
<dbReference type="InterPro" id="IPR000150">
    <property type="entry name" value="Cof"/>
</dbReference>
<dbReference type="SFLD" id="SFLDG01140">
    <property type="entry name" value="C2.B:_Phosphomannomutase_and_P"/>
    <property type="match status" value="1"/>
</dbReference>
<dbReference type="PANTHER" id="PTHR10000">
    <property type="entry name" value="PHOSPHOSERINE PHOSPHATASE"/>
    <property type="match status" value="1"/>
</dbReference>
<dbReference type="SFLD" id="SFLDS00003">
    <property type="entry name" value="Haloacid_Dehalogenase"/>
    <property type="match status" value="1"/>
</dbReference>
<dbReference type="SUPFAM" id="SSF56784">
    <property type="entry name" value="HAD-like"/>
    <property type="match status" value="1"/>
</dbReference>
<proteinExistence type="predicted"/>
<dbReference type="AlphaFoldDB" id="A0A926D9C2"/>
<evidence type="ECO:0000313" key="1">
    <source>
        <dbReference type="EMBL" id="MBC8533174.1"/>
    </source>
</evidence>
<accession>A0A926D9C2</accession>
<dbReference type="InterPro" id="IPR023214">
    <property type="entry name" value="HAD_sf"/>
</dbReference>
<dbReference type="CDD" id="cd07516">
    <property type="entry name" value="HAD_Pase"/>
    <property type="match status" value="1"/>
</dbReference>
<dbReference type="GO" id="GO:0016791">
    <property type="term" value="F:phosphatase activity"/>
    <property type="evidence" value="ECO:0007669"/>
    <property type="project" value="UniProtKB-ARBA"/>
</dbReference>
<gene>
    <name evidence="1" type="ORF">IAG03_03975</name>
</gene>
<dbReference type="GO" id="GO:0005829">
    <property type="term" value="C:cytosol"/>
    <property type="evidence" value="ECO:0007669"/>
    <property type="project" value="TreeGrafter"/>
</dbReference>
<name>A0A926D9C2_9FIRM</name>
<dbReference type="EMBL" id="JACRSN010000004">
    <property type="protein sequence ID" value="MBC8533174.1"/>
    <property type="molecule type" value="Genomic_DNA"/>
</dbReference>
<reference evidence="1" key="1">
    <citation type="submission" date="2020-08" db="EMBL/GenBank/DDBJ databases">
        <title>Genome public.</title>
        <authorList>
            <person name="Liu C."/>
            <person name="Sun Q."/>
        </authorList>
    </citation>
    <scope>NUCLEOTIDE SEQUENCE</scope>
    <source>
        <strain evidence="1">NSJ-40</strain>
    </source>
</reference>
<dbReference type="NCBIfam" id="TIGR00099">
    <property type="entry name" value="Cof-subfamily"/>
    <property type="match status" value="1"/>
</dbReference>
<dbReference type="Gene3D" id="3.30.1240.10">
    <property type="match status" value="1"/>
</dbReference>
<dbReference type="Gene3D" id="3.40.50.1000">
    <property type="entry name" value="HAD superfamily/HAD-like"/>
    <property type="match status" value="1"/>
</dbReference>
<protein>
    <submittedName>
        <fullName evidence="1">HAD family phosphatase</fullName>
    </submittedName>
</protein>
<organism evidence="1 2">
    <name type="scientific">Yeguia hominis</name>
    <dbReference type="NCBI Taxonomy" id="2763662"/>
    <lineage>
        <taxon>Bacteria</taxon>
        <taxon>Bacillati</taxon>
        <taxon>Bacillota</taxon>
        <taxon>Clostridia</taxon>
        <taxon>Eubacteriales</taxon>
        <taxon>Yeguiaceae</taxon>
        <taxon>Yeguia</taxon>
    </lineage>
</organism>
<dbReference type="GO" id="GO:0000287">
    <property type="term" value="F:magnesium ion binding"/>
    <property type="evidence" value="ECO:0007669"/>
    <property type="project" value="TreeGrafter"/>
</dbReference>
<dbReference type="RefSeq" id="WP_249318523.1">
    <property type="nucleotide sequence ID" value="NZ_JACRSN010000004.1"/>
</dbReference>
<dbReference type="PANTHER" id="PTHR10000:SF55">
    <property type="entry name" value="5-AMINO-6-(5-PHOSPHO-D-RIBITYLAMINO)URACIL PHOSPHATASE YCSE"/>
    <property type="match status" value="1"/>
</dbReference>
<dbReference type="Pfam" id="PF08282">
    <property type="entry name" value="Hydrolase_3"/>
    <property type="match status" value="1"/>
</dbReference>
<evidence type="ECO:0000313" key="2">
    <source>
        <dbReference type="Proteomes" id="UP000651482"/>
    </source>
</evidence>
<comment type="caution">
    <text evidence="1">The sequence shown here is derived from an EMBL/GenBank/DDBJ whole genome shotgun (WGS) entry which is preliminary data.</text>
</comment>
<dbReference type="Proteomes" id="UP000651482">
    <property type="component" value="Unassembled WGS sequence"/>
</dbReference>
<sequence length="276" mass="30500">MKPIKLIALDLDGTALDSNRDLSPKTAAAIHAGIASGIQVVFCTGRTLPEMRPLLKLVPDMHYLVCGNGSSVLDLTSGETIYENKLSYPMQEKILDVLAGRDVMLEFFFGPEVFVDAACLANLERYVFDSFQRVVRESRTPTPDVRALIRAKHAPADKLHVFFRTLEERQTVWDLLKPLPLQLSSSLQNNLEINSATADKGEGLRQLCSHLHLTAEETMAVGDNCNDFTMMEFAGLAVAMENAIPEVRNMADRITKTNDADGVAYAIEQFALSQRG</sequence>